<dbReference type="InterPro" id="IPR043723">
    <property type="entry name" value="DUF5665"/>
</dbReference>
<proteinExistence type="predicted"/>
<sequence>MNERERRILEALRDKITELSINMEKMKLAEYVQLLEQPGRLLYVNFLSGLARGVGVAVGFALLGAILIMILQRLVMLNLPVIGGFIAEIVAIVQSRLGSPP</sequence>
<gene>
    <name evidence="3" type="ordered locus">Desku_0677</name>
</gene>
<keyword evidence="4" id="KW-1185">Reference proteome</keyword>
<keyword evidence="2" id="KW-0472">Membrane</keyword>
<evidence type="ECO:0000256" key="2">
    <source>
        <dbReference type="SAM" id="Phobius"/>
    </source>
</evidence>
<reference evidence="4" key="1">
    <citation type="submission" date="2011-05" db="EMBL/GenBank/DDBJ databases">
        <title>Complete sequence of Desulfotomaculum kuznetsovii DSM 6115.</title>
        <authorList>
            <person name="Lucas S."/>
            <person name="Han J."/>
            <person name="Lapidus A."/>
            <person name="Cheng J.-F."/>
            <person name="Goodwin L."/>
            <person name="Pitluck S."/>
            <person name="Peters L."/>
            <person name="Mikhailova N."/>
            <person name="Lu M."/>
            <person name="Saunders E."/>
            <person name="Han C."/>
            <person name="Tapia R."/>
            <person name="Land M."/>
            <person name="Hauser L."/>
            <person name="Kyrpides N."/>
            <person name="Ivanova N."/>
            <person name="Pagani I."/>
            <person name="Nazina T."/>
            <person name="Ivanova A."/>
            <person name="Parshina S."/>
            <person name="Kuever J."/>
            <person name="Muyzer G."/>
            <person name="Plugge C."/>
            <person name="Stams A."/>
            <person name="Woyke T."/>
        </authorList>
    </citation>
    <scope>NUCLEOTIDE SEQUENCE [LARGE SCALE GENOMIC DNA]</scope>
    <source>
        <strain evidence="4">DSM 6115 / VKM B-1805 / 17</strain>
    </source>
</reference>
<protein>
    <submittedName>
        <fullName evidence="3">Uncharacterized protein</fullName>
    </submittedName>
</protein>
<organism evidence="3 4">
    <name type="scientific">Desulfofundulus kuznetsovii (strain DSM 6115 / VKM B-1805 / 17)</name>
    <name type="common">Desulfotomaculum kuznetsovii</name>
    <dbReference type="NCBI Taxonomy" id="760568"/>
    <lineage>
        <taxon>Bacteria</taxon>
        <taxon>Bacillati</taxon>
        <taxon>Bacillota</taxon>
        <taxon>Clostridia</taxon>
        <taxon>Eubacteriales</taxon>
        <taxon>Peptococcaceae</taxon>
        <taxon>Desulfofundulus</taxon>
    </lineage>
</organism>
<dbReference type="RefSeq" id="WP_013821801.1">
    <property type="nucleotide sequence ID" value="NC_015573.1"/>
</dbReference>
<dbReference type="Proteomes" id="UP000009229">
    <property type="component" value="Chromosome"/>
</dbReference>
<evidence type="ECO:0000313" key="3">
    <source>
        <dbReference type="EMBL" id="AEG14286.1"/>
    </source>
</evidence>
<feature type="transmembrane region" description="Helical" evidence="2">
    <location>
        <begin position="50"/>
        <end position="71"/>
    </location>
</feature>
<feature type="coiled-coil region" evidence="1">
    <location>
        <begin position="2"/>
        <end position="29"/>
    </location>
</feature>
<evidence type="ECO:0000256" key="1">
    <source>
        <dbReference type="SAM" id="Coils"/>
    </source>
</evidence>
<keyword evidence="1" id="KW-0175">Coiled coil</keyword>
<accession>A0AAU8PBA2</accession>
<evidence type="ECO:0000313" key="4">
    <source>
        <dbReference type="Proteomes" id="UP000009229"/>
    </source>
</evidence>
<dbReference type="Pfam" id="PF18910">
    <property type="entry name" value="DUF5665"/>
    <property type="match status" value="1"/>
</dbReference>
<name>A0AAU8PBA2_DESK7</name>
<keyword evidence="2" id="KW-1133">Transmembrane helix</keyword>
<dbReference type="EMBL" id="CP002770">
    <property type="protein sequence ID" value="AEG14286.1"/>
    <property type="molecule type" value="Genomic_DNA"/>
</dbReference>
<dbReference type="KEGG" id="dku:Desku_0677"/>
<keyword evidence="2" id="KW-0812">Transmembrane</keyword>
<dbReference type="AlphaFoldDB" id="A0AAU8PBA2"/>